<organism evidence="2 3">
    <name type="scientific">Crinalium epipsammum PCC 9333</name>
    <dbReference type="NCBI Taxonomy" id="1173022"/>
    <lineage>
        <taxon>Bacteria</taxon>
        <taxon>Bacillati</taxon>
        <taxon>Cyanobacteriota</taxon>
        <taxon>Cyanophyceae</taxon>
        <taxon>Gomontiellales</taxon>
        <taxon>Gomontiellaceae</taxon>
        <taxon>Crinalium</taxon>
    </lineage>
</organism>
<dbReference type="KEGG" id="cep:Cri9333_0842"/>
<protein>
    <submittedName>
        <fullName evidence="2">Uncharacterized protein</fullName>
    </submittedName>
</protein>
<proteinExistence type="predicted"/>
<gene>
    <name evidence="2" type="ORF">Cri9333_0842</name>
</gene>
<name>K9VW20_9CYAN</name>
<dbReference type="HOGENOM" id="CLU_3327000_0_0_3"/>
<keyword evidence="1" id="KW-0812">Transmembrane</keyword>
<keyword evidence="1" id="KW-0472">Membrane</keyword>
<dbReference type="Proteomes" id="UP000010472">
    <property type="component" value="Chromosome"/>
</dbReference>
<reference evidence="2 3" key="1">
    <citation type="submission" date="2012-06" db="EMBL/GenBank/DDBJ databases">
        <title>Finished chromosome of genome of Crinalium epipsammum PCC 9333.</title>
        <authorList>
            <consortium name="US DOE Joint Genome Institute"/>
            <person name="Gugger M."/>
            <person name="Coursin T."/>
            <person name="Rippka R."/>
            <person name="Tandeau De Marsac N."/>
            <person name="Huntemann M."/>
            <person name="Wei C.-L."/>
            <person name="Han J."/>
            <person name="Detter J.C."/>
            <person name="Han C."/>
            <person name="Tapia R."/>
            <person name="Davenport K."/>
            <person name="Daligault H."/>
            <person name="Erkkila T."/>
            <person name="Gu W."/>
            <person name="Munk A.C.C."/>
            <person name="Teshima H."/>
            <person name="Xu Y."/>
            <person name="Chain P."/>
            <person name="Chen A."/>
            <person name="Krypides N."/>
            <person name="Mavromatis K."/>
            <person name="Markowitz V."/>
            <person name="Szeto E."/>
            <person name="Ivanova N."/>
            <person name="Mikhailova N."/>
            <person name="Ovchinnikova G."/>
            <person name="Pagani I."/>
            <person name="Pati A."/>
            <person name="Goodwin L."/>
            <person name="Peters L."/>
            <person name="Pitluck S."/>
            <person name="Woyke T."/>
            <person name="Kerfeld C."/>
        </authorList>
    </citation>
    <scope>NUCLEOTIDE SEQUENCE [LARGE SCALE GENOMIC DNA]</scope>
    <source>
        <strain evidence="2 3">PCC 9333</strain>
    </source>
</reference>
<evidence type="ECO:0000313" key="2">
    <source>
        <dbReference type="EMBL" id="AFZ11759.1"/>
    </source>
</evidence>
<dbReference type="EMBL" id="CP003620">
    <property type="protein sequence ID" value="AFZ11759.1"/>
    <property type="molecule type" value="Genomic_DNA"/>
</dbReference>
<dbReference type="AlphaFoldDB" id="K9VW20"/>
<evidence type="ECO:0000256" key="1">
    <source>
        <dbReference type="SAM" id="Phobius"/>
    </source>
</evidence>
<keyword evidence="1" id="KW-1133">Transmembrane helix</keyword>
<sequence>MENQFLVIPNNWQDWVTVFGYVGFTTFIIWRVFTTNSE</sequence>
<keyword evidence="3" id="KW-1185">Reference proteome</keyword>
<feature type="transmembrane region" description="Helical" evidence="1">
    <location>
        <begin position="15"/>
        <end position="33"/>
    </location>
</feature>
<accession>K9VW20</accession>
<dbReference type="STRING" id="1173022.Cri9333_0842"/>
<evidence type="ECO:0000313" key="3">
    <source>
        <dbReference type="Proteomes" id="UP000010472"/>
    </source>
</evidence>